<feature type="region of interest" description="Disordered" evidence="1">
    <location>
        <begin position="388"/>
        <end position="409"/>
    </location>
</feature>
<dbReference type="InterPro" id="IPR005162">
    <property type="entry name" value="Retrotrans_gag_dom"/>
</dbReference>
<evidence type="ECO:0000256" key="1">
    <source>
        <dbReference type="SAM" id="MobiDB-lite"/>
    </source>
</evidence>
<sequence length="751" mass="84662">MPPETRSQDVRRCDDSLEAANQRIDGIEITLNTQSDDLGQLKAMIREIANQQIAIKHTLQTLTGETSSSQRPHVLQPPTTTHSSGGIRECSQGSFRVHKPKMNFPTFEGEDVHKWLYKCNQYFDLEEIAEPDKLKISSYYLDGLALYWHQNFIRNLEGQETTWSDYVDALCCRFGGQKDPLEELTEHKQAGDLEGYIKEFDTLWNRAQGTTRCHTIKIWGKLDKCPIFILIDSGSTHNFLNANLANKQNCLLTPIKPMMIEAANGGIMACSKLCKNLQWKMQGVQFQADVFVMALQNYDMGKEVTLKEDNPTLNQSIQLEELNGLLTNIPSLAGVNICSLQVLELNGKALNSQEGYIPGSLLSNKEDNGNDKKLVLTRKSPSIFSRKRENECRTRTADDQQRSQEDKGSAKFDRIKFSVKTKCFRCCQCKRAVHKSCFAKRKNVAPWSYSCYGDSGGFSVCIDCWVPKSVAIKRGKVCGVSKRNDTGVLGRSLEDVVKDAACTVQEKVESAVRARELAVRKALEARKAADVARKALDLVANNEGGKENNDNVDDIELAFQLHRAMNSSPRISSNLCLVNSGCLGVPMIGEGNGEMRIRNSELRNLGAFGKLDGFMSKSVDMGRRKSNGNDDGIIRPDAKKDRNVGMQQQEQSFFNKLINSRGNDCSVNSDSQSYREGNESMVPDDKGCKRKHDRYLLKYSRKRVLFKYSRRKVMLKYCRRKLDERLIPNGRPKFLYEGLLSRLGLPLQNNC</sequence>
<dbReference type="PANTHER" id="PTHR38530">
    <property type="entry name" value="OS06G0468300 PROTEIN"/>
    <property type="match status" value="1"/>
</dbReference>
<organism evidence="3">
    <name type="scientific">Populus alba</name>
    <name type="common">White poplar</name>
    <dbReference type="NCBI Taxonomy" id="43335"/>
    <lineage>
        <taxon>Eukaryota</taxon>
        <taxon>Viridiplantae</taxon>
        <taxon>Streptophyta</taxon>
        <taxon>Embryophyta</taxon>
        <taxon>Tracheophyta</taxon>
        <taxon>Spermatophyta</taxon>
        <taxon>Magnoliopsida</taxon>
        <taxon>eudicotyledons</taxon>
        <taxon>Gunneridae</taxon>
        <taxon>Pentapetalae</taxon>
        <taxon>rosids</taxon>
        <taxon>fabids</taxon>
        <taxon>Malpighiales</taxon>
        <taxon>Salicaceae</taxon>
        <taxon>Saliceae</taxon>
        <taxon>Populus</taxon>
    </lineage>
</organism>
<evidence type="ECO:0000313" key="3">
    <source>
        <dbReference type="EMBL" id="TKS17278.1"/>
    </source>
</evidence>
<dbReference type="Gene3D" id="2.40.70.10">
    <property type="entry name" value="Acid Proteases"/>
    <property type="match status" value="1"/>
</dbReference>
<evidence type="ECO:0000259" key="2">
    <source>
        <dbReference type="Pfam" id="PF03732"/>
    </source>
</evidence>
<proteinExistence type="predicted"/>
<gene>
    <name evidence="3" type="ORF">D5086_0000013620</name>
</gene>
<name>A0A4U5R160_POPAL</name>
<dbReference type="CDD" id="cd00303">
    <property type="entry name" value="retropepsin_like"/>
    <property type="match status" value="1"/>
</dbReference>
<dbReference type="Pfam" id="PF08284">
    <property type="entry name" value="RVP_2"/>
    <property type="match status" value="1"/>
</dbReference>
<reference evidence="3" key="1">
    <citation type="submission" date="2018-10" db="EMBL/GenBank/DDBJ databases">
        <title>Population genomic analysis revealed the cold adaptation of white poplar.</title>
        <authorList>
            <person name="Liu Y.-J."/>
        </authorList>
    </citation>
    <scope>NUCLEOTIDE SEQUENCE [LARGE SCALE GENOMIC DNA]</scope>
    <source>
        <strain evidence="3">PAL-ZL1</strain>
    </source>
</reference>
<feature type="region of interest" description="Disordered" evidence="1">
    <location>
        <begin position="65"/>
        <end position="88"/>
    </location>
</feature>
<accession>A0A4U5R160</accession>
<dbReference type="STRING" id="43335.A0A4U5R160"/>
<feature type="compositionally biased region" description="Basic and acidic residues" evidence="1">
    <location>
        <begin position="632"/>
        <end position="643"/>
    </location>
</feature>
<dbReference type="Pfam" id="PF03732">
    <property type="entry name" value="Retrotrans_gag"/>
    <property type="match status" value="1"/>
</dbReference>
<dbReference type="AlphaFoldDB" id="A0A4U5R160"/>
<dbReference type="InterPro" id="IPR021109">
    <property type="entry name" value="Peptidase_aspartic_dom_sf"/>
</dbReference>
<protein>
    <recommendedName>
        <fullName evidence="2">Retrotransposon gag domain-containing protein</fullName>
    </recommendedName>
</protein>
<feature type="compositionally biased region" description="Polar residues" evidence="1">
    <location>
        <begin position="65"/>
        <end position="84"/>
    </location>
</feature>
<feature type="domain" description="Retrotransposon gag" evidence="2">
    <location>
        <begin position="137"/>
        <end position="208"/>
    </location>
</feature>
<feature type="region of interest" description="Disordered" evidence="1">
    <location>
        <begin position="619"/>
        <end position="646"/>
    </location>
</feature>
<dbReference type="EMBL" id="RCHU01000035">
    <property type="protein sequence ID" value="TKS17278.1"/>
    <property type="molecule type" value="Genomic_DNA"/>
</dbReference>
<comment type="caution">
    <text evidence="3">The sequence shown here is derived from an EMBL/GenBank/DDBJ whole genome shotgun (WGS) entry which is preliminary data.</text>
</comment>